<dbReference type="RefSeq" id="WP_129015759.1">
    <property type="nucleotide sequence ID" value="NZ_SDDZ01000001.1"/>
</dbReference>
<dbReference type="AlphaFoldDB" id="A0A4Q0XL76"/>
<sequence length="296" mass="35923">MVDYLRLFWRDKVMLEHFVCQEENFTELDTIYGYHTGEIKYPYRTRFNEMEVKITSKYAYVFNSIHKSYNNIHLGVTHNYNDFSYSAICEMIEHINQKLTDITNANLTQFEFGFNLSTPIPAEEIITNNVLMHKAKAPNHNRLFNGRGKLKQFDHHNYVVKIYDKAKQYNLSQNLLRFEIRFQKAVEFQQFGIFKLDHLKDKYKLRLLFLHLMKRFDELIIVDHIDETQIATSDLNRLMIYNNPYYWETTINRYSGTTKMRHLRDYNILLGKYDLLKTKRYLRQLLWDKYLQLINF</sequence>
<protein>
    <submittedName>
        <fullName evidence="1">Uncharacterized protein</fullName>
    </submittedName>
</protein>
<dbReference type="Proteomes" id="UP000289792">
    <property type="component" value="Unassembled WGS sequence"/>
</dbReference>
<accession>A0A4Q0XL76</accession>
<name>A0A4Q0XL76_9FLAO</name>
<proteinExistence type="predicted"/>
<dbReference type="OrthoDB" id="795069at2"/>
<organism evidence="1 2">
    <name type="scientific">Gelidibacter gilvus</name>
    <dbReference type="NCBI Taxonomy" id="59602"/>
    <lineage>
        <taxon>Bacteria</taxon>
        <taxon>Pseudomonadati</taxon>
        <taxon>Bacteroidota</taxon>
        <taxon>Flavobacteriia</taxon>
        <taxon>Flavobacteriales</taxon>
        <taxon>Flavobacteriaceae</taxon>
        <taxon>Gelidibacter</taxon>
    </lineage>
</organism>
<evidence type="ECO:0000313" key="2">
    <source>
        <dbReference type="Proteomes" id="UP000289792"/>
    </source>
</evidence>
<reference evidence="1 2" key="1">
    <citation type="submission" date="2019-01" db="EMBL/GenBank/DDBJ databases">
        <title>Genome sequence of the Antarctic species Gelidibacter gilvus ACAM 158(T).</title>
        <authorList>
            <person name="Bowman J.P."/>
        </authorList>
    </citation>
    <scope>NUCLEOTIDE SEQUENCE [LARGE SCALE GENOMIC DNA]</scope>
    <source>
        <strain evidence="1 2">IC158</strain>
    </source>
</reference>
<dbReference type="EMBL" id="SDDZ01000001">
    <property type="protein sequence ID" value="RXJ52625.1"/>
    <property type="molecule type" value="Genomic_DNA"/>
</dbReference>
<gene>
    <name evidence="1" type="ORF">ESZ48_02730</name>
</gene>
<keyword evidence="2" id="KW-1185">Reference proteome</keyword>
<comment type="caution">
    <text evidence="1">The sequence shown here is derived from an EMBL/GenBank/DDBJ whole genome shotgun (WGS) entry which is preliminary data.</text>
</comment>
<evidence type="ECO:0000313" key="1">
    <source>
        <dbReference type="EMBL" id="RXJ52625.1"/>
    </source>
</evidence>